<evidence type="ECO:0000256" key="2">
    <source>
        <dbReference type="ARBA" id="ARBA00022946"/>
    </source>
</evidence>
<gene>
    <name evidence="4" type="ORF">MSPICULIGERA_LOCUS24665</name>
</gene>
<dbReference type="Pfam" id="PF02536">
    <property type="entry name" value="mTERF"/>
    <property type="match status" value="1"/>
</dbReference>
<evidence type="ECO:0000313" key="5">
    <source>
        <dbReference type="Proteomes" id="UP001177023"/>
    </source>
</evidence>
<feature type="non-terminal residue" evidence="4">
    <location>
        <position position="445"/>
    </location>
</feature>
<dbReference type="Proteomes" id="UP001177023">
    <property type="component" value="Unassembled WGS sequence"/>
</dbReference>
<dbReference type="PANTHER" id="PTHR13068:SF112">
    <property type="entry name" value="TRANSCRIPTION TERMINATION FACTOR 3, MITOCHONDRIAL"/>
    <property type="match status" value="1"/>
</dbReference>
<keyword evidence="2" id="KW-0809">Transit peptide</keyword>
<feature type="region of interest" description="Disordered" evidence="3">
    <location>
        <begin position="34"/>
        <end position="58"/>
    </location>
</feature>
<reference evidence="4" key="1">
    <citation type="submission" date="2023-06" db="EMBL/GenBank/DDBJ databases">
        <authorList>
            <person name="Delattre M."/>
        </authorList>
    </citation>
    <scope>NUCLEOTIDE SEQUENCE</scope>
    <source>
        <strain evidence="4">AF72</strain>
    </source>
</reference>
<dbReference type="GO" id="GO:0005739">
    <property type="term" value="C:mitochondrion"/>
    <property type="evidence" value="ECO:0007669"/>
    <property type="project" value="TreeGrafter"/>
</dbReference>
<keyword evidence="5" id="KW-1185">Reference proteome</keyword>
<dbReference type="GO" id="GO:0061668">
    <property type="term" value="P:mitochondrial ribosome assembly"/>
    <property type="evidence" value="ECO:0007669"/>
    <property type="project" value="TreeGrafter"/>
</dbReference>
<evidence type="ECO:0008006" key="6">
    <source>
        <dbReference type="Google" id="ProtNLM"/>
    </source>
</evidence>
<dbReference type="AlphaFoldDB" id="A0AA36DFD1"/>
<sequence>MILCSTTHRILAQLAQYQGKGICVRATSGITRSKKGASVANANSQPPTTSSENTLPGPFELPDKPAFLIDEYLRSITGESKPKSLQKDDSQAALEATKKLGLSSYRAIVYTEDELKKCDLSKPPSPENPHPFNPAHIPPTYSRSIAPYVNTSNCLQALVELGVDLFEVDTSNPTLTKRLVRLDLEKDVKPRLQWLVNEVGFEPSQLGEYLTRNPFFLLQELDDMRARVGYLDSKGFSKEEIVKIVDGCRFWVNFDVETIDHRLGWLHRELKLTAPQIRALISLEPRLIQFGVGQLERISKLLGKELNFRAEQVKRMLIKDPRVFLMNAKTLTETFIYVNRIMRLSKDLISKNPLILRCHLSAIRNRHEFLKKLGRASYEDIEALVPRPHEPSSQLEASRESPAEKSNELIPVVEMALFLHPSDEIFARKAARTYLEVYNDFLRTH</sequence>
<evidence type="ECO:0000256" key="3">
    <source>
        <dbReference type="SAM" id="MobiDB-lite"/>
    </source>
</evidence>
<protein>
    <recommendedName>
        <fullName evidence="6">Transcription termination factor 3, mitochondrial</fullName>
    </recommendedName>
</protein>
<comment type="caution">
    <text evidence="4">The sequence shown here is derived from an EMBL/GenBank/DDBJ whole genome shotgun (WGS) entry which is preliminary data.</text>
</comment>
<dbReference type="InterPro" id="IPR003690">
    <property type="entry name" value="MTERF"/>
</dbReference>
<dbReference type="InterPro" id="IPR038538">
    <property type="entry name" value="MTERF_sf"/>
</dbReference>
<organism evidence="4 5">
    <name type="scientific">Mesorhabditis spiculigera</name>
    <dbReference type="NCBI Taxonomy" id="96644"/>
    <lineage>
        <taxon>Eukaryota</taxon>
        <taxon>Metazoa</taxon>
        <taxon>Ecdysozoa</taxon>
        <taxon>Nematoda</taxon>
        <taxon>Chromadorea</taxon>
        <taxon>Rhabditida</taxon>
        <taxon>Rhabditina</taxon>
        <taxon>Rhabditomorpha</taxon>
        <taxon>Rhabditoidea</taxon>
        <taxon>Rhabditidae</taxon>
        <taxon>Mesorhabditinae</taxon>
        <taxon>Mesorhabditis</taxon>
    </lineage>
</organism>
<dbReference type="GO" id="GO:0003676">
    <property type="term" value="F:nucleic acid binding"/>
    <property type="evidence" value="ECO:0007669"/>
    <property type="project" value="InterPro"/>
</dbReference>
<feature type="compositionally biased region" description="Polar residues" evidence="3">
    <location>
        <begin position="40"/>
        <end position="54"/>
    </location>
</feature>
<name>A0AA36DFD1_9BILA</name>
<proteinExistence type="inferred from homology"/>
<comment type="similarity">
    <text evidence="1">Belongs to the mTERF family.</text>
</comment>
<dbReference type="SMART" id="SM00733">
    <property type="entry name" value="Mterf"/>
    <property type="match status" value="5"/>
</dbReference>
<dbReference type="EMBL" id="CATQJA010002709">
    <property type="protein sequence ID" value="CAJ0586674.1"/>
    <property type="molecule type" value="Genomic_DNA"/>
</dbReference>
<evidence type="ECO:0000313" key="4">
    <source>
        <dbReference type="EMBL" id="CAJ0586674.1"/>
    </source>
</evidence>
<dbReference type="PANTHER" id="PTHR13068">
    <property type="entry name" value="CGI-12 PROTEIN-RELATED"/>
    <property type="match status" value="1"/>
</dbReference>
<accession>A0AA36DFD1</accession>
<dbReference type="GO" id="GO:0006390">
    <property type="term" value="P:mitochondrial transcription"/>
    <property type="evidence" value="ECO:0007669"/>
    <property type="project" value="TreeGrafter"/>
</dbReference>
<dbReference type="Gene3D" id="1.25.70.10">
    <property type="entry name" value="Transcription termination factor 3, mitochondrial"/>
    <property type="match status" value="1"/>
</dbReference>
<evidence type="ECO:0000256" key="1">
    <source>
        <dbReference type="ARBA" id="ARBA00007692"/>
    </source>
</evidence>